<accession>A0ABQ6MDG0</accession>
<feature type="domain" description="Redoxin" evidence="7">
    <location>
        <begin position="52"/>
        <end position="168"/>
    </location>
</feature>
<reference evidence="8 9" key="1">
    <citation type="journal article" date="2023" name="Commun. Biol.">
        <title>Genome analysis of Parmales, the sister group of diatoms, reveals the evolutionary specialization of diatoms from phago-mixotrophs to photoautotrophs.</title>
        <authorList>
            <person name="Ban H."/>
            <person name="Sato S."/>
            <person name="Yoshikawa S."/>
            <person name="Yamada K."/>
            <person name="Nakamura Y."/>
            <person name="Ichinomiya M."/>
            <person name="Sato N."/>
            <person name="Blanc-Mathieu R."/>
            <person name="Endo H."/>
            <person name="Kuwata A."/>
            <person name="Ogata H."/>
        </authorList>
    </citation>
    <scope>NUCLEOTIDE SEQUENCE [LARGE SCALE GENOMIC DNA]</scope>
</reference>
<gene>
    <name evidence="8" type="ORF">TeGR_g1642</name>
</gene>
<dbReference type="CDD" id="cd03013">
    <property type="entry name" value="PRX5_like"/>
    <property type="match status" value="1"/>
</dbReference>
<dbReference type="InterPro" id="IPR036249">
    <property type="entry name" value="Thioredoxin-like_sf"/>
</dbReference>
<evidence type="ECO:0000256" key="1">
    <source>
        <dbReference type="ARBA" id="ARBA00010505"/>
    </source>
</evidence>
<dbReference type="InterPro" id="IPR037944">
    <property type="entry name" value="PRX5-like"/>
</dbReference>
<dbReference type="Proteomes" id="UP001165060">
    <property type="component" value="Unassembled WGS sequence"/>
</dbReference>
<dbReference type="SUPFAM" id="SSF52833">
    <property type="entry name" value="Thioredoxin-like"/>
    <property type="match status" value="1"/>
</dbReference>
<evidence type="ECO:0000256" key="4">
    <source>
        <dbReference type="ARBA" id="ARBA00023002"/>
    </source>
</evidence>
<organism evidence="8 9">
    <name type="scientific">Tetraparma gracilis</name>
    <dbReference type="NCBI Taxonomy" id="2962635"/>
    <lineage>
        <taxon>Eukaryota</taxon>
        <taxon>Sar</taxon>
        <taxon>Stramenopiles</taxon>
        <taxon>Ochrophyta</taxon>
        <taxon>Bolidophyceae</taxon>
        <taxon>Parmales</taxon>
        <taxon>Triparmaceae</taxon>
        <taxon>Tetraparma</taxon>
    </lineage>
</organism>
<feature type="signal peptide" evidence="6">
    <location>
        <begin position="1"/>
        <end position="21"/>
    </location>
</feature>
<keyword evidence="2 5" id="KW-0575">Peroxidase</keyword>
<keyword evidence="5" id="KW-0676">Redox-active center</keyword>
<dbReference type="InterPro" id="IPR013740">
    <property type="entry name" value="Redoxin"/>
</dbReference>
<dbReference type="EMBL" id="BRYB01000164">
    <property type="protein sequence ID" value="GMI24325.1"/>
    <property type="molecule type" value="Genomic_DNA"/>
</dbReference>
<keyword evidence="6" id="KW-0732">Signal</keyword>
<evidence type="ECO:0000256" key="2">
    <source>
        <dbReference type="ARBA" id="ARBA00022559"/>
    </source>
</evidence>
<evidence type="ECO:0000256" key="6">
    <source>
        <dbReference type="SAM" id="SignalP"/>
    </source>
</evidence>
<evidence type="ECO:0000256" key="3">
    <source>
        <dbReference type="ARBA" id="ARBA00022862"/>
    </source>
</evidence>
<evidence type="ECO:0000256" key="5">
    <source>
        <dbReference type="RuleBase" id="RU366011"/>
    </source>
</evidence>
<comment type="similarity">
    <text evidence="1 5">Belongs to the peroxiredoxin family. Prx5 subfamily.</text>
</comment>
<dbReference type="PANTHER" id="PTHR10430:SF16">
    <property type="entry name" value="PEROXIREDOXIN-5, MITOCHONDRIAL"/>
    <property type="match status" value="1"/>
</dbReference>
<sequence>MRLYLLSLLLAQALPFMPTTPTPVATQALHAGRLGLDLKSSGITLKEGLPDYKSQEVDLTSLLAGRRVVVLGVPGAFTPGCSKSHLPSFLSAAAALSELGVKEVVCTATNDAHVMRAWGEQQGCEGKVRMLADPEGRLVKALDVEKPDGCTVRSQRYSMVLDDGVVVRWLPGVGTDGEKQPENAWAPSVLAALHEMMAEGME</sequence>
<evidence type="ECO:0000313" key="8">
    <source>
        <dbReference type="EMBL" id="GMI24325.1"/>
    </source>
</evidence>
<dbReference type="PANTHER" id="PTHR10430">
    <property type="entry name" value="PEROXIREDOXIN"/>
    <property type="match status" value="1"/>
</dbReference>
<comment type="caution">
    <text evidence="8">The sequence shown here is derived from an EMBL/GenBank/DDBJ whole genome shotgun (WGS) entry which is preliminary data.</text>
</comment>
<evidence type="ECO:0000259" key="7">
    <source>
        <dbReference type="Pfam" id="PF08534"/>
    </source>
</evidence>
<proteinExistence type="inferred from homology"/>
<dbReference type="Gene3D" id="3.40.30.10">
    <property type="entry name" value="Glutaredoxin"/>
    <property type="match status" value="1"/>
</dbReference>
<keyword evidence="4 5" id="KW-0560">Oxidoreductase</keyword>
<feature type="chain" id="PRO_5046814133" description="Redoxin domain-containing protein" evidence="6">
    <location>
        <begin position="22"/>
        <end position="202"/>
    </location>
</feature>
<protein>
    <recommendedName>
        <fullName evidence="7">Redoxin domain-containing protein</fullName>
    </recommendedName>
</protein>
<keyword evidence="3 5" id="KW-0049">Antioxidant</keyword>
<evidence type="ECO:0000313" key="9">
    <source>
        <dbReference type="Proteomes" id="UP001165060"/>
    </source>
</evidence>
<dbReference type="Pfam" id="PF08534">
    <property type="entry name" value="Redoxin"/>
    <property type="match status" value="1"/>
</dbReference>
<name>A0ABQ6MDG0_9STRA</name>
<comment type="function">
    <text evidence="5">Thiol-specific peroxidase that catalyzes the reduction of hydrogen peroxide and organic hydroperoxides to water and alcohols, respectively. Plays a role in cell protection against oxidative stress by detoxifying peroxides.</text>
</comment>
<keyword evidence="9" id="KW-1185">Reference proteome</keyword>